<reference evidence="8" key="1">
    <citation type="submission" date="2023-06" db="EMBL/GenBank/DDBJ databases">
        <title>Multi-omics analyses reveal the molecular pathogenesis toolkit of Lasiodiplodia hormozganensis, a cross-kingdom pathogen.</title>
        <authorList>
            <person name="Felix C."/>
            <person name="Meneses R."/>
            <person name="Goncalves M.F.M."/>
            <person name="Tilleman L."/>
            <person name="Duarte A.S."/>
            <person name="Jorrin-Novo J.V."/>
            <person name="Van De Peer Y."/>
            <person name="Deforce D."/>
            <person name="Van Nieuwerburgh F."/>
            <person name="Esteves A.C."/>
            <person name="Alves A."/>
        </authorList>
    </citation>
    <scope>NUCLEOTIDE SEQUENCE</scope>
    <source>
        <strain evidence="8">CBS 339.90</strain>
    </source>
</reference>
<feature type="domain" description="Enoyl reductase (ER)" evidence="7">
    <location>
        <begin position="45"/>
        <end position="384"/>
    </location>
</feature>
<dbReference type="GO" id="GO:0046872">
    <property type="term" value="F:metal ion binding"/>
    <property type="evidence" value="ECO:0007669"/>
    <property type="project" value="UniProtKB-KW"/>
</dbReference>
<dbReference type="CDD" id="cd08297">
    <property type="entry name" value="CAD3"/>
    <property type="match status" value="1"/>
</dbReference>
<dbReference type="InterPro" id="IPR036291">
    <property type="entry name" value="NAD(P)-bd_dom_sf"/>
</dbReference>
<dbReference type="SUPFAM" id="SSF51735">
    <property type="entry name" value="NAD(P)-binding Rossmann-fold domains"/>
    <property type="match status" value="1"/>
</dbReference>
<dbReference type="Gene3D" id="3.40.50.720">
    <property type="entry name" value="NAD(P)-binding Rossmann-like Domain"/>
    <property type="match status" value="1"/>
</dbReference>
<evidence type="ECO:0000256" key="3">
    <source>
        <dbReference type="ARBA" id="ARBA00022723"/>
    </source>
</evidence>
<dbReference type="EMBL" id="JAUJDW010000007">
    <property type="protein sequence ID" value="KAK0662003.1"/>
    <property type="molecule type" value="Genomic_DNA"/>
</dbReference>
<evidence type="ECO:0000259" key="7">
    <source>
        <dbReference type="SMART" id="SM00829"/>
    </source>
</evidence>
<sequence>MYPTRYANQEFATTKRSQNRIAICHPPQIFLNTAECCTSIPPIFNQPYELQDIPVPEIGDKDLLVKIGAAGFCHTDYQVFEGVYKSPLPMTPSHEPVGTTVAVGKEAARKWQIGQRVGALLFKHACGTCAPCRMFKDPPGSDKPDIVVCQGKELLGLTHDGGFAEYVVADAETTSLLPDGLPFEQAAPLMCAGATVWGGIKHLGLPPGAPVAVIGVGGLGQLAIQFLKALGYRTVAIDNRPEGLALAEEIESTALRADAVVDYNSEDALEQVVEFAGDGGVAGVVVCTDDVPATEWSVKILRPRGVCVPLGLPTAGFHFNAFDVVFKELKIQGSLVASKRLVDEMLEVVAKHRVWSHITTVNFEDVPRLPEMYMDKHLKGRLVLKM</sequence>
<keyword evidence="4" id="KW-0862">Zinc</keyword>
<dbReference type="Pfam" id="PF08240">
    <property type="entry name" value="ADH_N"/>
    <property type="match status" value="1"/>
</dbReference>
<evidence type="ECO:0000256" key="4">
    <source>
        <dbReference type="ARBA" id="ARBA00022833"/>
    </source>
</evidence>
<dbReference type="Proteomes" id="UP001175001">
    <property type="component" value="Unassembled WGS sequence"/>
</dbReference>
<dbReference type="InterPro" id="IPR013154">
    <property type="entry name" value="ADH-like_N"/>
</dbReference>
<dbReference type="FunFam" id="3.40.50.720:FF:000039">
    <property type="entry name" value="Alcohol dehydrogenase AdhP"/>
    <property type="match status" value="1"/>
</dbReference>
<dbReference type="SUPFAM" id="SSF50129">
    <property type="entry name" value="GroES-like"/>
    <property type="match status" value="1"/>
</dbReference>
<dbReference type="InterPro" id="IPR011032">
    <property type="entry name" value="GroES-like_sf"/>
</dbReference>
<evidence type="ECO:0000256" key="6">
    <source>
        <dbReference type="ARBA" id="ARBA00023027"/>
    </source>
</evidence>
<dbReference type="Gene3D" id="3.90.180.10">
    <property type="entry name" value="Medium-chain alcohol dehydrogenases, catalytic domain"/>
    <property type="match status" value="1"/>
</dbReference>
<dbReference type="InterPro" id="IPR020843">
    <property type="entry name" value="ER"/>
</dbReference>
<dbReference type="Pfam" id="PF00107">
    <property type="entry name" value="ADH_zinc_N"/>
    <property type="match status" value="1"/>
</dbReference>
<evidence type="ECO:0000256" key="1">
    <source>
        <dbReference type="ARBA" id="ARBA00001947"/>
    </source>
</evidence>
<gene>
    <name evidence="8" type="primary">ADH2_1</name>
    <name evidence="8" type="ORF">DIS24_g2181</name>
</gene>
<organism evidence="8 9">
    <name type="scientific">Lasiodiplodia hormozganensis</name>
    <dbReference type="NCBI Taxonomy" id="869390"/>
    <lineage>
        <taxon>Eukaryota</taxon>
        <taxon>Fungi</taxon>
        <taxon>Dikarya</taxon>
        <taxon>Ascomycota</taxon>
        <taxon>Pezizomycotina</taxon>
        <taxon>Dothideomycetes</taxon>
        <taxon>Dothideomycetes incertae sedis</taxon>
        <taxon>Botryosphaeriales</taxon>
        <taxon>Botryosphaeriaceae</taxon>
        <taxon>Lasiodiplodia</taxon>
    </lineage>
</organism>
<dbReference type="AlphaFoldDB" id="A0AA40D685"/>
<dbReference type="GO" id="GO:0004022">
    <property type="term" value="F:alcohol dehydrogenase (NAD+) activity"/>
    <property type="evidence" value="ECO:0007669"/>
    <property type="project" value="TreeGrafter"/>
</dbReference>
<dbReference type="InterPro" id="IPR013149">
    <property type="entry name" value="ADH-like_C"/>
</dbReference>
<dbReference type="SMART" id="SM00829">
    <property type="entry name" value="PKS_ER"/>
    <property type="match status" value="1"/>
</dbReference>
<dbReference type="PANTHER" id="PTHR42940:SF8">
    <property type="entry name" value="VACUOLAR PROTEIN SORTING-ASSOCIATED PROTEIN 11"/>
    <property type="match status" value="1"/>
</dbReference>
<evidence type="ECO:0000256" key="2">
    <source>
        <dbReference type="ARBA" id="ARBA00008072"/>
    </source>
</evidence>
<keyword evidence="6" id="KW-0520">NAD</keyword>
<comment type="similarity">
    <text evidence="2">Belongs to the zinc-containing alcohol dehydrogenase family.</text>
</comment>
<comment type="cofactor">
    <cofactor evidence="1">
        <name>Zn(2+)</name>
        <dbReference type="ChEBI" id="CHEBI:29105"/>
    </cofactor>
</comment>
<keyword evidence="9" id="KW-1185">Reference proteome</keyword>
<comment type="caution">
    <text evidence="8">The sequence shown here is derived from an EMBL/GenBank/DDBJ whole genome shotgun (WGS) entry which is preliminary data.</text>
</comment>
<dbReference type="PANTHER" id="PTHR42940">
    <property type="entry name" value="ALCOHOL DEHYDROGENASE 1-RELATED"/>
    <property type="match status" value="1"/>
</dbReference>
<protein>
    <submittedName>
        <fullName evidence="8">Alcohol dehydrogenase 2</fullName>
    </submittedName>
</protein>
<evidence type="ECO:0000313" key="9">
    <source>
        <dbReference type="Proteomes" id="UP001175001"/>
    </source>
</evidence>
<accession>A0AA40D685</accession>
<evidence type="ECO:0000256" key="5">
    <source>
        <dbReference type="ARBA" id="ARBA00023002"/>
    </source>
</evidence>
<evidence type="ECO:0000313" key="8">
    <source>
        <dbReference type="EMBL" id="KAK0662003.1"/>
    </source>
</evidence>
<proteinExistence type="inferred from homology"/>
<keyword evidence="3" id="KW-0479">Metal-binding</keyword>
<dbReference type="GO" id="GO:0005737">
    <property type="term" value="C:cytoplasm"/>
    <property type="evidence" value="ECO:0007669"/>
    <property type="project" value="TreeGrafter"/>
</dbReference>
<name>A0AA40D685_9PEZI</name>
<keyword evidence="5" id="KW-0560">Oxidoreductase</keyword>